<name>A0A0E9Y0G9_ANGAN</name>
<protein>
    <submittedName>
        <fullName evidence="1">Uncharacterized protein</fullName>
    </submittedName>
</protein>
<dbReference type="EMBL" id="GBXM01000095">
    <property type="protein sequence ID" value="JAI08483.1"/>
    <property type="molecule type" value="Transcribed_RNA"/>
</dbReference>
<dbReference type="AlphaFoldDB" id="A0A0E9Y0G9"/>
<accession>A0A0E9Y0G9</accession>
<evidence type="ECO:0000313" key="1">
    <source>
        <dbReference type="EMBL" id="JAI08483.1"/>
    </source>
</evidence>
<proteinExistence type="predicted"/>
<reference evidence="1" key="1">
    <citation type="submission" date="2014-11" db="EMBL/GenBank/DDBJ databases">
        <authorList>
            <person name="Amaro Gonzalez C."/>
        </authorList>
    </citation>
    <scope>NUCLEOTIDE SEQUENCE</scope>
</reference>
<organism evidence="1">
    <name type="scientific">Anguilla anguilla</name>
    <name type="common">European freshwater eel</name>
    <name type="synonym">Muraena anguilla</name>
    <dbReference type="NCBI Taxonomy" id="7936"/>
    <lineage>
        <taxon>Eukaryota</taxon>
        <taxon>Metazoa</taxon>
        <taxon>Chordata</taxon>
        <taxon>Craniata</taxon>
        <taxon>Vertebrata</taxon>
        <taxon>Euteleostomi</taxon>
        <taxon>Actinopterygii</taxon>
        <taxon>Neopterygii</taxon>
        <taxon>Teleostei</taxon>
        <taxon>Anguilliformes</taxon>
        <taxon>Anguillidae</taxon>
        <taxon>Anguilla</taxon>
    </lineage>
</organism>
<reference evidence="1" key="2">
    <citation type="journal article" date="2015" name="Fish Shellfish Immunol.">
        <title>Early steps in the European eel (Anguilla anguilla)-Vibrio vulnificus interaction in the gills: Role of the RtxA13 toxin.</title>
        <authorList>
            <person name="Callol A."/>
            <person name="Pajuelo D."/>
            <person name="Ebbesson L."/>
            <person name="Teles M."/>
            <person name="MacKenzie S."/>
            <person name="Amaro C."/>
        </authorList>
    </citation>
    <scope>NUCLEOTIDE SEQUENCE</scope>
</reference>
<sequence>MHLSHLRNIRFNKDILHPSPLLKCR</sequence>